<comment type="caution">
    <text evidence="3">The sequence shown here is derived from an EMBL/GenBank/DDBJ whole genome shotgun (WGS) entry which is preliminary data.</text>
</comment>
<dbReference type="Proteomes" id="UP000681722">
    <property type="component" value="Unassembled WGS sequence"/>
</dbReference>
<feature type="transmembrane region" description="Helical" evidence="2">
    <location>
        <begin position="190"/>
        <end position="213"/>
    </location>
</feature>
<evidence type="ECO:0000256" key="1">
    <source>
        <dbReference type="ARBA" id="ARBA00010199"/>
    </source>
</evidence>
<feature type="transmembrane region" description="Helical" evidence="2">
    <location>
        <begin position="53"/>
        <end position="73"/>
    </location>
</feature>
<dbReference type="OrthoDB" id="2126698at2759"/>
<feature type="transmembrane region" description="Helical" evidence="2">
    <location>
        <begin position="125"/>
        <end position="143"/>
    </location>
</feature>
<reference evidence="3" key="1">
    <citation type="submission" date="2021-02" db="EMBL/GenBank/DDBJ databases">
        <authorList>
            <person name="Nowell W R."/>
        </authorList>
    </citation>
    <scope>NUCLEOTIDE SEQUENCE</scope>
</reference>
<evidence type="ECO:0000256" key="2">
    <source>
        <dbReference type="SAM" id="Phobius"/>
    </source>
</evidence>
<feature type="transmembrane region" description="Helical" evidence="2">
    <location>
        <begin position="149"/>
        <end position="170"/>
    </location>
</feature>
<evidence type="ECO:0000313" key="4">
    <source>
        <dbReference type="EMBL" id="CAF3827852.1"/>
    </source>
</evidence>
<dbReference type="InterPro" id="IPR002528">
    <property type="entry name" value="MATE_fam"/>
</dbReference>
<name>A0A814L0D0_9BILA</name>
<dbReference type="AlphaFoldDB" id="A0A814L0D0"/>
<feature type="transmembrane region" description="Helical" evidence="2">
    <location>
        <begin position="85"/>
        <end position="105"/>
    </location>
</feature>
<keyword evidence="5" id="KW-1185">Reference proteome</keyword>
<evidence type="ECO:0000313" key="3">
    <source>
        <dbReference type="EMBL" id="CAF1059319.1"/>
    </source>
</evidence>
<proteinExistence type="inferred from homology"/>
<dbReference type="GO" id="GO:0016020">
    <property type="term" value="C:membrane"/>
    <property type="evidence" value="ECO:0007669"/>
    <property type="project" value="InterPro"/>
</dbReference>
<feature type="transmembrane region" description="Helical" evidence="2">
    <location>
        <begin position="265"/>
        <end position="287"/>
    </location>
</feature>
<dbReference type="GO" id="GO:0042910">
    <property type="term" value="F:xenobiotic transmembrane transporter activity"/>
    <property type="evidence" value="ECO:0007669"/>
    <property type="project" value="InterPro"/>
</dbReference>
<dbReference type="Proteomes" id="UP000663829">
    <property type="component" value="Unassembled WGS sequence"/>
</dbReference>
<comment type="similarity">
    <text evidence="1">Belongs to the multi antimicrobial extrusion (MATE) (TC 2.A.66.1) family.</text>
</comment>
<dbReference type="EMBL" id="CAJOBC010004440">
    <property type="protein sequence ID" value="CAF3827852.1"/>
    <property type="molecule type" value="Genomic_DNA"/>
</dbReference>
<dbReference type="Pfam" id="PF01554">
    <property type="entry name" value="MatE"/>
    <property type="match status" value="1"/>
</dbReference>
<sequence>MAELAAEYYEKLFHKPEVVRPHPYVDSPAIFWDNHDEKISEVTKENTRKSGTIYTLVGTPFYLSLCTAADTFLPQTFVIQRTLLMFIYAIFITWILLLSASRAFLKFIEKDHQIVLLADQFLRTYIWVFECSIIFAATISQESLTAQTIAYRTTWLLFMISFASALSANIRLGHYVGSNQPLKAKQLKNLIYIATLLPLLVNVTFILSLLNWIPSFFISNTPESAPTILFSKKLLLVVALYQITDVYEVLQLDGMIKACGLQQKGAIIALTGFFLICVPLAVVLIYVVKIDIYGYWIGLICAAFFINISLFILIQRFDWQSYATQVAAAVSLTALTRYGTNNQEEIPADKSLFELLKWKLICLSFLIILFTISILVSILTKLY</sequence>
<keyword evidence="2" id="KW-1133">Transmembrane helix</keyword>
<organism evidence="3 5">
    <name type="scientific">Didymodactylos carnosus</name>
    <dbReference type="NCBI Taxonomy" id="1234261"/>
    <lineage>
        <taxon>Eukaryota</taxon>
        <taxon>Metazoa</taxon>
        <taxon>Spiralia</taxon>
        <taxon>Gnathifera</taxon>
        <taxon>Rotifera</taxon>
        <taxon>Eurotatoria</taxon>
        <taxon>Bdelloidea</taxon>
        <taxon>Philodinida</taxon>
        <taxon>Philodinidae</taxon>
        <taxon>Didymodactylos</taxon>
    </lineage>
</organism>
<feature type="transmembrane region" description="Helical" evidence="2">
    <location>
        <begin position="360"/>
        <end position="380"/>
    </location>
</feature>
<accession>A0A814L0D0</accession>
<feature type="transmembrane region" description="Helical" evidence="2">
    <location>
        <begin position="293"/>
        <end position="314"/>
    </location>
</feature>
<protein>
    <submittedName>
        <fullName evidence="3">Uncharacterized protein</fullName>
    </submittedName>
</protein>
<gene>
    <name evidence="3" type="ORF">GPM918_LOCUS16694</name>
    <name evidence="4" type="ORF">SRO942_LOCUS16693</name>
</gene>
<evidence type="ECO:0000313" key="5">
    <source>
        <dbReference type="Proteomes" id="UP000663829"/>
    </source>
</evidence>
<dbReference type="GO" id="GO:0015297">
    <property type="term" value="F:antiporter activity"/>
    <property type="evidence" value="ECO:0007669"/>
    <property type="project" value="InterPro"/>
</dbReference>
<dbReference type="PANTHER" id="PTHR11206">
    <property type="entry name" value="MULTIDRUG RESISTANCE PROTEIN"/>
    <property type="match status" value="1"/>
</dbReference>
<keyword evidence="2" id="KW-0812">Transmembrane</keyword>
<dbReference type="EMBL" id="CAJNOQ010004440">
    <property type="protein sequence ID" value="CAF1059319.1"/>
    <property type="molecule type" value="Genomic_DNA"/>
</dbReference>
<keyword evidence="2" id="KW-0472">Membrane</keyword>